<dbReference type="InterPro" id="IPR054769">
    <property type="entry name" value="InlJ_EF-hand"/>
</dbReference>
<dbReference type="Proteomes" id="UP000001286">
    <property type="component" value="Chromosome"/>
</dbReference>
<dbReference type="KEGG" id="liv:LIV_2578"/>
<dbReference type="PROSITE" id="PS51450">
    <property type="entry name" value="LRR"/>
    <property type="match status" value="1"/>
</dbReference>
<dbReference type="GeneID" id="57077607"/>
<dbReference type="PROSITE" id="PS50847">
    <property type="entry name" value="GRAM_POS_ANCHORING"/>
    <property type="match status" value="1"/>
</dbReference>
<dbReference type="RefSeq" id="WP_014093841.1">
    <property type="nucleotide sequence ID" value="NC_016011.1"/>
</dbReference>
<dbReference type="InterPro" id="IPR044056">
    <property type="entry name" value="InlI_Ig-like"/>
</dbReference>
<feature type="region of interest" description="Disordered" evidence="9">
    <location>
        <begin position="35"/>
        <end position="56"/>
    </location>
</feature>
<dbReference type="InterPro" id="IPR001611">
    <property type="entry name" value="Leu-rich_rpt"/>
</dbReference>
<dbReference type="InterPro" id="IPR013783">
    <property type="entry name" value="Ig-like_fold"/>
</dbReference>
<dbReference type="InterPro" id="IPR054717">
    <property type="entry name" value="InlJ_Ig-like"/>
</dbReference>
<keyword evidence="10" id="KW-0812">Transmembrane</keyword>
<comment type="similarity">
    <text evidence="2">Belongs to the internalin family.</text>
</comment>
<organism evidence="13 14">
    <name type="scientific">Listeria ivanovii (strain ATCC BAA-678 / PAM 55)</name>
    <dbReference type="NCBI Taxonomy" id="881621"/>
    <lineage>
        <taxon>Bacteria</taxon>
        <taxon>Bacillati</taxon>
        <taxon>Bacillota</taxon>
        <taxon>Bacilli</taxon>
        <taxon>Bacillales</taxon>
        <taxon>Listeriaceae</taxon>
        <taxon>Listeria</taxon>
    </lineage>
</organism>
<protein>
    <submittedName>
        <fullName evidence="13">Internalin, Putative peptidoglycan linked protein (LPXTG motif)</fullName>
    </submittedName>
</protein>
<evidence type="ECO:0000256" key="5">
    <source>
        <dbReference type="ARBA" id="ARBA00022614"/>
    </source>
</evidence>
<feature type="signal peptide" evidence="11">
    <location>
        <begin position="1"/>
        <end position="27"/>
    </location>
</feature>
<dbReference type="HOGENOM" id="CLU_023619_1_0_9"/>
<feature type="transmembrane region" description="Helical" evidence="10">
    <location>
        <begin position="540"/>
        <end position="559"/>
    </location>
</feature>
<dbReference type="PANTHER" id="PTHR47566">
    <property type="match status" value="1"/>
</dbReference>
<dbReference type="Gene3D" id="3.80.10.10">
    <property type="entry name" value="Ribonuclease Inhibitor"/>
    <property type="match status" value="1"/>
</dbReference>
<evidence type="ECO:0000256" key="9">
    <source>
        <dbReference type="SAM" id="MobiDB-lite"/>
    </source>
</evidence>
<dbReference type="InterPro" id="IPR014755">
    <property type="entry name" value="Cu-Rt/internalin_Ig-like"/>
</dbReference>
<comment type="subcellular location">
    <subcellularLocation>
        <location evidence="1">Secreted</location>
        <location evidence="1">Cell wall</location>
        <topology evidence="1">Peptidoglycan-anchor</topology>
    </subcellularLocation>
</comment>
<dbReference type="Pfam" id="PF18981">
    <property type="entry name" value="InlK_D3"/>
    <property type="match status" value="2"/>
</dbReference>
<accession>G2Z8K6</accession>
<dbReference type="InterPro" id="IPR052574">
    <property type="entry name" value="CDIRP"/>
</dbReference>
<keyword evidence="10" id="KW-1133">Transmembrane helix</keyword>
<dbReference type="GO" id="GO:0035591">
    <property type="term" value="F:signaling adaptor activity"/>
    <property type="evidence" value="ECO:0007669"/>
    <property type="project" value="TreeGrafter"/>
</dbReference>
<feature type="compositionally biased region" description="Polar residues" evidence="9">
    <location>
        <begin position="35"/>
        <end position="48"/>
    </location>
</feature>
<evidence type="ECO:0000259" key="12">
    <source>
        <dbReference type="PROSITE" id="PS50847"/>
    </source>
</evidence>
<evidence type="ECO:0000256" key="1">
    <source>
        <dbReference type="ARBA" id="ARBA00004168"/>
    </source>
</evidence>
<evidence type="ECO:0000256" key="11">
    <source>
        <dbReference type="SAM" id="SignalP"/>
    </source>
</evidence>
<reference evidence="13 14" key="1">
    <citation type="journal article" date="2011" name="J. Bacteriol.">
        <title>Complete genome sequence of the animal pathogen Listeria ivanovii, which provides insights into host specificities and evolution of the genus Listeria.</title>
        <authorList>
            <person name="Buchrieser C."/>
            <person name="Rusniok C."/>
            <person name="Garrido P."/>
            <person name="Hain T."/>
            <person name="Scortti M."/>
            <person name="Lampidis R."/>
            <person name="Karst U."/>
            <person name="Chakraborty T."/>
            <person name="Cossart P."/>
            <person name="Kreft J."/>
            <person name="Vazquez-Boland J.A."/>
            <person name="Goebel W."/>
            <person name="Glaser P."/>
        </authorList>
    </citation>
    <scope>NUCLEOTIDE SEQUENCE [LARGE SCALE GENOMIC DNA]</scope>
    <source>
        <strain evidence="14">ATCC BAA-678 / PAM 55</strain>
    </source>
</reference>
<feature type="region of interest" description="Disordered" evidence="9">
    <location>
        <begin position="488"/>
        <end position="511"/>
    </location>
</feature>
<keyword evidence="4" id="KW-0964">Secreted</keyword>
<dbReference type="eggNOG" id="COG4886">
    <property type="taxonomic scope" value="Bacteria"/>
</dbReference>
<dbReference type="SUPFAM" id="SSF52058">
    <property type="entry name" value="L domain-like"/>
    <property type="match status" value="1"/>
</dbReference>
<evidence type="ECO:0000256" key="2">
    <source>
        <dbReference type="ARBA" id="ARBA00009432"/>
    </source>
</evidence>
<evidence type="ECO:0000313" key="13">
    <source>
        <dbReference type="EMBL" id="CBW87077.1"/>
    </source>
</evidence>
<dbReference type="PANTHER" id="PTHR47566:SF1">
    <property type="entry name" value="PROTEIN NUD1"/>
    <property type="match status" value="1"/>
</dbReference>
<evidence type="ECO:0000256" key="7">
    <source>
        <dbReference type="ARBA" id="ARBA00022737"/>
    </source>
</evidence>
<feature type="chain" id="PRO_5003441193" evidence="11">
    <location>
        <begin position="28"/>
        <end position="565"/>
    </location>
</feature>
<dbReference type="Pfam" id="PF13855">
    <property type="entry name" value="LRR_8"/>
    <property type="match status" value="1"/>
</dbReference>
<keyword evidence="8" id="KW-0572">Peptidoglycan-anchor</keyword>
<dbReference type="NCBIfam" id="TIGR01167">
    <property type="entry name" value="LPXTG_anchor"/>
    <property type="match status" value="1"/>
</dbReference>
<keyword evidence="7" id="KW-0677">Repeat</keyword>
<keyword evidence="6 11" id="KW-0732">Signal</keyword>
<gene>
    <name evidence="13" type="ordered locus">LIV_2578</name>
</gene>
<dbReference type="Gene3D" id="2.60.40.10">
    <property type="entry name" value="Immunoglobulins"/>
    <property type="match status" value="2"/>
</dbReference>
<evidence type="ECO:0000313" key="14">
    <source>
        <dbReference type="Proteomes" id="UP000001286"/>
    </source>
</evidence>
<evidence type="ECO:0000256" key="8">
    <source>
        <dbReference type="ARBA" id="ARBA00023088"/>
    </source>
</evidence>
<dbReference type="Gene3D" id="2.60.40.1220">
    <property type="match status" value="1"/>
</dbReference>
<dbReference type="Pfam" id="PF22350">
    <property type="entry name" value="Int_EF-hand"/>
    <property type="match status" value="1"/>
</dbReference>
<dbReference type="AlphaFoldDB" id="G2Z8K6"/>
<evidence type="ECO:0000256" key="10">
    <source>
        <dbReference type="SAM" id="Phobius"/>
    </source>
</evidence>
<evidence type="ECO:0000256" key="6">
    <source>
        <dbReference type="ARBA" id="ARBA00022729"/>
    </source>
</evidence>
<feature type="domain" description="Gram-positive cocci surface proteins LPxTG" evidence="12">
    <location>
        <begin position="533"/>
        <end position="565"/>
    </location>
</feature>
<dbReference type="OrthoDB" id="2786233at2"/>
<name>G2Z8K6_LISIP</name>
<dbReference type="Pfam" id="PF22508">
    <property type="entry name" value="InlJ_IG"/>
    <property type="match status" value="1"/>
</dbReference>
<dbReference type="EMBL" id="FR687253">
    <property type="protein sequence ID" value="CBW87077.1"/>
    <property type="molecule type" value="Genomic_DNA"/>
</dbReference>
<evidence type="ECO:0000256" key="3">
    <source>
        <dbReference type="ARBA" id="ARBA00022512"/>
    </source>
</evidence>
<keyword evidence="10" id="KW-0472">Membrane</keyword>
<keyword evidence="5" id="KW-0433">Leucine-rich repeat</keyword>
<proteinExistence type="inferred from homology"/>
<sequence>MKLSRFVVVSVLAVTFISNLSIIAVHAETQASLSAKGTNSENQTVSTETDTKEIAGSGKAVDNKEIEKNVQITKAAQDTSMTYEDWFPDENLALAVSESFGEDVEDEVSEEKLAELTVLECGNYDIEDTSGIEYLTGLTFLNAYANLFTTIDLSKNTKLVTFFGEYGSLTGHLDLSNNPDLRTLDFADNYLTSIDVSASADLTRLDLRNNKLTSIDVNKNPALTSLYVQGNQLKDISTIPDNVTYNATSQKPVETKQIAYSGKLIYTLPADLLDKFGNPVEQITPGQGGVYDGNTRTITWTNLTATQGDLSYSFMSEDGLFTGTMTIPYQAGTVTLESASEISYEEGTSKTEAEFLKDIDAKVTPYWDKISSDFMDVVDFAVPGDYLVTLQIEGTNVTKKVNVHITKTPVIIESKQEISYEEGTSKTETEFLTDIDATVTPDKYTITTDFTDVVDFTTPGDYTVTLSVKGSDVTKKVIVHIESKSAVNPENPVLPGGNSPNSTDKTTIRDRESVQSDFSVSESEQQVIVQESLPKTGDTLVKPIILVGVLFCFAGLYILSKKKKA</sequence>
<dbReference type="InterPro" id="IPR032675">
    <property type="entry name" value="LRR_dom_sf"/>
</dbReference>
<dbReference type="NCBIfam" id="NF033932">
    <property type="entry name" value="LapB_rpt_80"/>
    <property type="match status" value="2"/>
</dbReference>
<dbReference type="InterPro" id="IPR019931">
    <property type="entry name" value="LPXTG_anchor"/>
</dbReference>
<keyword evidence="3" id="KW-0134">Cell wall</keyword>
<evidence type="ECO:0000256" key="4">
    <source>
        <dbReference type="ARBA" id="ARBA00022525"/>
    </source>
</evidence>